<feature type="compositionally biased region" description="Basic and acidic residues" evidence="3">
    <location>
        <begin position="291"/>
        <end position="303"/>
    </location>
</feature>
<evidence type="ECO:0000313" key="7">
    <source>
        <dbReference type="EMBL" id="SSX22946.1"/>
    </source>
</evidence>
<feature type="compositionally biased region" description="Polar residues" evidence="3">
    <location>
        <begin position="218"/>
        <end position="235"/>
    </location>
</feature>
<evidence type="ECO:0000256" key="3">
    <source>
        <dbReference type="SAM" id="MobiDB-lite"/>
    </source>
</evidence>
<dbReference type="InterPro" id="IPR000571">
    <property type="entry name" value="Znf_CCCH"/>
</dbReference>
<keyword evidence="2" id="KW-0479">Metal-binding</keyword>
<dbReference type="SMART" id="SM00356">
    <property type="entry name" value="ZnF_C3H1"/>
    <property type="match status" value="1"/>
</dbReference>
<dbReference type="VEuPathDB" id="VectorBase:CSON007863"/>
<comment type="subcellular location">
    <subcellularLocation>
        <location evidence="1">Nucleus</location>
    </subcellularLocation>
</comment>
<evidence type="ECO:0000256" key="2">
    <source>
        <dbReference type="PROSITE-ProRule" id="PRU00723"/>
    </source>
</evidence>
<accession>A0A336LXZ9</accession>
<feature type="region of interest" description="Disordered" evidence="3">
    <location>
        <begin position="889"/>
        <end position="936"/>
    </location>
</feature>
<keyword evidence="2" id="KW-0862">Zinc</keyword>
<feature type="compositionally biased region" description="Polar residues" evidence="3">
    <location>
        <begin position="152"/>
        <end position="178"/>
    </location>
</feature>
<evidence type="ECO:0000259" key="4">
    <source>
        <dbReference type="PROSITE" id="PS50103"/>
    </source>
</evidence>
<dbReference type="GO" id="GO:0000785">
    <property type="term" value="C:chromatin"/>
    <property type="evidence" value="ECO:0007669"/>
    <property type="project" value="TreeGrafter"/>
</dbReference>
<dbReference type="EMBL" id="UFQS01000295">
    <property type="protein sequence ID" value="SSX02572.1"/>
    <property type="molecule type" value="Genomic_DNA"/>
</dbReference>
<organism evidence="7">
    <name type="scientific">Culicoides sonorensis</name>
    <name type="common">Biting midge</name>
    <dbReference type="NCBI Taxonomy" id="179676"/>
    <lineage>
        <taxon>Eukaryota</taxon>
        <taxon>Metazoa</taxon>
        <taxon>Ecdysozoa</taxon>
        <taxon>Arthropoda</taxon>
        <taxon>Hexapoda</taxon>
        <taxon>Insecta</taxon>
        <taxon>Pterygota</taxon>
        <taxon>Neoptera</taxon>
        <taxon>Endopterygota</taxon>
        <taxon>Diptera</taxon>
        <taxon>Nematocera</taxon>
        <taxon>Chironomoidea</taxon>
        <taxon>Ceratopogonidae</taxon>
        <taxon>Ceratopogoninae</taxon>
        <taxon>Culicoides</taxon>
        <taxon>Monoculicoides</taxon>
    </lineage>
</organism>
<dbReference type="PANTHER" id="PTHR46557">
    <property type="entry name" value="SERINE/THREONINE-PROTEIN PHOSPHATASE 1 REGULATORY SUBUNIT 10-RELATED"/>
    <property type="match status" value="1"/>
</dbReference>
<feature type="domain" description="TFIIS N-terminal" evidence="5">
    <location>
        <begin position="73"/>
        <end position="147"/>
    </location>
</feature>
<feature type="compositionally biased region" description="Basic and acidic residues" evidence="3">
    <location>
        <begin position="245"/>
        <end position="255"/>
    </location>
</feature>
<feature type="region of interest" description="Disordered" evidence="3">
    <location>
        <begin position="214"/>
        <end position="637"/>
    </location>
</feature>
<evidence type="ECO:0000256" key="1">
    <source>
        <dbReference type="PROSITE-ProRule" id="PRU00649"/>
    </source>
</evidence>
<feature type="region of interest" description="Disordered" evidence="3">
    <location>
        <begin position="152"/>
        <end position="187"/>
    </location>
</feature>
<dbReference type="SUPFAM" id="SSF47676">
    <property type="entry name" value="Conserved domain common to transcription factors TFIIS, elongin A, CRSP70"/>
    <property type="match status" value="1"/>
</dbReference>
<dbReference type="PROSITE" id="PS51319">
    <property type="entry name" value="TFIIS_N"/>
    <property type="match status" value="1"/>
</dbReference>
<feature type="zinc finger region" description="C3H1-type" evidence="2">
    <location>
        <begin position="953"/>
        <end position="981"/>
    </location>
</feature>
<dbReference type="PROSITE" id="PS50103">
    <property type="entry name" value="ZF_C3H1"/>
    <property type="match status" value="1"/>
</dbReference>
<reference evidence="7" key="2">
    <citation type="submission" date="2018-07" db="EMBL/GenBank/DDBJ databases">
        <authorList>
            <person name="Quirk P.G."/>
            <person name="Krulwich T.A."/>
        </authorList>
    </citation>
    <scope>NUCLEOTIDE SEQUENCE</scope>
</reference>
<evidence type="ECO:0000259" key="5">
    <source>
        <dbReference type="PROSITE" id="PS51319"/>
    </source>
</evidence>
<dbReference type="EMBL" id="UFQT01000295">
    <property type="protein sequence ID" value="SSX22946.1"/>
    <property type="molecule type" value="Genomic_DNA"/>
</dbReference>
<feature type="compositionally biased region" description="Low complexity" evidence="3">
    <location>
        <begin position="260"/>
        <end position="284"/>
    </location>
</feature>
<dbReference type="AlphaFoldDB" id="A0A336LXZ9"/>
<dbReference type="OMA" id="DERQKFM"/>
<feature type="compositionally biased region" description="Basic and acidic residues" evidence="3">
    <location>
        <begin position="907"/>
        <end position="936"/>
    </location>
</feature>
<feature type="compositionally biased region" description="Low complexity" evidence="3">
    <location>
        <begin position="441"/>
        <end position="454"/>
    </location>
</feature>
<dbReference type="InterPro" id="IPR017923">
    <property type="entry name" value="TFIIS_N"/>
</dbReference>
<dbReference type="GO" id="GO:0072357">
    <property type="term" value="C:PTW/PP1 phosphatase complex"/>
    <property type="evidence" value="ECO:0007669"/>
    <property type="project" value="TreeGrafter"/>
</dbReference>
<reference evidence="6" key="1">
    <citation type="submission" date="2018-04" db="EMBL/GenBank/DDBJ databases">
        <authorList>
            <person name="Go L.Y."/>
            <person name="Mitchell J.A."/>
        </authorList>
    </citation>
    <scope>NUCLEOTIDE SEQUENCE</scope>
    <source>
        <tissue evidence="6">Whole organism</tissue>
    </source>
</reference>
<name>A0A336LXZ9_CULSO</name>
<dbReference type="Gene3D" id="1.20.930.10">
    <property type="entry name" value="Conserved domain common to transcription factors TFIIS, elongin A, CRSP70"/>
    <property type="match status" value="1"/>
</dbReference>
<gene>
    <name evidence="7" type="primary">CSON007863</name>
</gene>
<sequence length="981" mass="108971">MPMPRIDPLKLLECLKILLSPSGGIKSSAEVTRLANLMTKFSKKLVSKCIYIEILKCSDTELLCQFMQAGGWTLVHLWLTDAITSQNWPLVHEILELLLLCPVDVERLKSNTAPRLVKQLTKDDHPNEVKLLAETLVQQWLRIVRGEALPSGNTSASELTSENENSQDVPATTNNNESKPSEEGVPVEQKKIVLKLSVKDGKNVIIKRNDEEPEAITEKSSTVSNEETASIVSESKSTESENQEQPEKEKKEIKEKKKSSSSTKSSSSSHKSSSHKSSSSSSSSSKHKSSSSKDKDKDKDRHKSNSHHHKSSSSSKSSSSKSSSRSEREKKKDKEPEMSEADKVAKTLAELEPEKLTKLGKIPKKPRDPEALAELEKKTSKPVPAPSVPKVKPTFSIEERDPEKKAKTVKTLNSKFRSHGLEEEAPPPPSRKGLKKPEVKPTSAATLLPAALTTGIKRVSPPRTSIGKDPALSPPIEKKPKLMQEDRPNGLKLSSKPKSHTLVETDLFSDALNMESTSRKRAIDAKKRKRRLSGSEKTPPSPTTTTPTGGIPMKFYQDTLSEDGDEKKSNKGPNSPDKDDAKDEEGTTKKLRSSTSLEEASPGDDANKEEDTEMEVVEKKPPGIGTGENGPPGILKVFNSRSKKKSITWRSQEELVEIRYFELDVTERVNVNRQFSECRQADMLLERQTMMMARNLPKEDLMEPKMGWAKLREIDGVPKLPMGEQSTERQTQLERERTVLPALPNLAMLPNSPMEPDPENVPFTEPKIIPIDDLTGNPEAVNDFTHMLWPESKGEALNNPSTNNLNNLVGFNQFPGNGVVGAASNAAPNPFALHQPPSLAGPWATAPPSLLNAGAIGQPPPFVDPTIHNPLAAFSLPGNQFMAQGILNSIPNNFGGPPPPANFNNQPERRDNNWVRGNADRNRNRFDNRNDRDRRHFDNRDRRDERRDRSDRGFRPGECRQFVKFGNCRQGDKCIYYHPAR</sequence>
<dbReference type="PANTHER" id="PTHR46557:SF1">
    <property type="entry name" value="SERINE_THREONINE-PROTEIN PHOSPHATASE 1 REGULATORY SUBUNIT 10"/>
    <property type="match status" value="1"/>
</dbReference>
<proteinExistence type="predicted"/>
<dbReference type="GO" id="GO:0005634">
    <property type="term" value="C:nucleus"/>
    <property type="evidence" value="ECO:0007669"/>
    <property type="project" value="UniProtKB-SubCell"/>
</dbReference>
<evidence type="ECO:0000313" key="6">
    <source>
        <dbReference type="EMBL" id="SSX02572.1"/>
    </source>
</evidence>
<feature type="compositionally biased region" description="Basic and acidic residues" evidence="3">
    <location>
        <begin position="365"/>
        <end position="379"/>
    </location>
</feature>
<feature type="compositionally biased region" description="Basic and acidic residues" evidence="3">
    <location>
        <begin position="476"/>
        <end position="489"/>
    </location>
</feature>
<keyword evidence="1" id="KW-0539">Nucleus</keyword>
<feature type="compositionally biased region" description="Low complexity" evidence="3">
    <location>
        <begin position="312"/>
        <end position="323"/>
    </location>
</feature>
<dbReference type="GO" id="GO:0008270">
    <property type="term" value="F:zinc ion binding"/>
    <property type="evidence" value="ECO:0007669"/>
    <property type="project" value="UniProtKB-KW"/>
</dbReference>
<feature type="domain" description="C3H1-type" evidence="4">
    <location>
        <begin position="953"/>
        <end position="981"/>
    </location>
</feature>
<dbReference type="GO" id="GO:0008157">
    <property type="term" value="F:protein phosphatase 1 binding"/>
    <property type="evidence" value="ECO:0007669"/>
    <property type="project" value="TreeGrafter"/>
</dbReference>
<dbReference type="InterPro" id="IPR035441">
    <property type="entry name" value="TFIIS/LEDGF_dom_sf"/>
</dbReference>
<feature type="compositionally biased region" description="Basic and acidic residues" evidence="3">
    <location>
        <begin position="576"/>
        <end position="588"/>
    </location>
</feature>
<protein>
    <submittedName>
        <fullName evidence="7">CSON007863 protein</fullName>
    </submittedName>
</protein>
<feature type="compositionally biased region" description="Basic and acidic residues" evidence="3">
    <location>
        <begin position="324"/>
        <end position="345"/>
    </location>
</feature>
<keyword evidence="2" id="KW-0863">Zinc-finger</keyword>
<feature type="compositionally biased region" description="Basic and acidic residues" evidence="3">
    <location>
        <begin position="397"/>
        <end position="406"/>
    </location>
</feature>
<dbReference type="Pfam" id="PF08711">
    <property type="entry name" value="Med26"/>
    <property type="match status" value="1"/>
</dbReference>